<reference evidence="11 12" key="1">
    <citation type="submission" date="2014-09" db="EMBL/GenBank/DDBJ databases">
        <authorList>
            <person name="Ellenberger Sabrina"/>
        </authorList>
    </citation>
    <scope>NUCLEOTIDE SEQUENCE [LARGE SCALE GENOMIC DNA]</scope>
    <source>
        <strain evidence="11 12">CBS 412.66</strain>
    </source>
</reference>
<dbReference type="GO" id="GO:0004519">
    <property type="term" value="F:endonuclease activity"/>
    <property type="evidence" value="ECO:0007669"/>
    <property type="project" value="UniProtKB-KW"/>
</dbReference>
<dbReference type="CDD" id="cd01647">
    <property type="entry name" value="RT_LTR"/>
    <property type="match status" value="1"/>
</dbReference>
<evidence type="ECO:0000256" key="4">
    <source>
        <dbReference type="ARBA" id="ARBA00022722"/>
    </source>
</evidence>
<dbReference type="Gene3D" id="3.30.70.270">
    <property type="match status" value="2"/>
</dbReference>
<evidence type="ECO:0000259" key="9">
    <source>
        <dbReference type="PROSITE" id="PS50878"/>
    </source>
</evidence>
<evidence type="ECO:0000256" key="7">
    <source>
        <dbReference type="ARBA" id="ARBA00022918"/>
    </source>
</evidence>
<dbReference type="Proteomes" id="UP000054107">
    <property type="component" value="Unassembled WGS sequence"/>
</dbReference>
<dbReference type="SUPFAM" id="SSF56672">
    <property type="entry name" value="DNA/RNA polymerases"/>
    <property type="match status" value="1"/>
</dbReference>
<keyword evidence="3" id="KW-0548">Nucleotidyltransferase</keyword>
<feature type="domain" description="Reverse transcriptase" evidence="9">
    <location>
        <begin position="784"/>
        <end position="969"/>
    </location>
</feature>
<dbReference type="InterPro" id="IPR041373">
    <property type="entry name" value="RT_RNaseH"/>
</dbReference>
<dbReference type="Pfam" id="PF03732">
    <property type="entry name" value="Retrotrans_gag"/>
    <property type="match status" value="1"/>
</dbReference>
<evidence type="ECO:0000256" key="2">
    <source>
        <dbReference type="ARBA" id="ARBA00022679"/>
    </source>
</evidence>
<gene>
    <name evidence="11" type="primary">PARPA_08822.1 scaffold 35132</name>
</gene>
<dbReference type="PROSITE" id="PS50994">
    <property type="entry name" value="INTEGRASE"/>
    <property type="match status" value="1"/>
</dbReference>
<dbReference type="Gene3D" id="2.40.70.10">
    <property type="entry name" value="Acid Proteases"/>
    <property type="match status" value="1"/>
</dbReference>
<dbReference type="STRING" id="35722.A0A0B7NI72"/>
<dbReference type="CDD" id="cd09274">
    <property type="entry name" value="RNase_HI_RT_Ty3"/>
    <property type="match status" value="1"/>
</dbReference>
<name>A0A0B7NI72_9FUNG</name>
<evidence type="ECO:0000256" key="1">
    <source>
        <dbReference type="ARBA" id="ARBA00012493"/>
    </source>
</evidence>
<feature type="compositionally biased region" description="Polar residues" evidence="8">
    <location>
        <begin position="357"/>
        <end position="370"/>
    </location>
</feature>
<dbReference type="InterPro" id="IPR043502">
    <property type="entry name" value="DNA/RNA_pol_sf"/>
</dbReference>
<dbReference type="InterPro" id="IPR000477">
    <property type="entry name" value="RT_dom"/>
</dbReference>
<keyword evidence="2" id="KW-0808">Transferase</keyword>
<dbReference type="Pfam" id="PF17917">
    <property type="entry name" value="RT_RNaseH"/>
    <property type="match status" value="1"/>
</dbReference>
<keyword evidence="7" id="KW-0695">RNA-directed DNA polymerase</keyword>
<feature type="region of interest" description="Disordered" evidence="8">
    <location>
        <begin position="135"/>
        <end position="166"/>
    </location>
</feature>
<protein>
    <recommendedName>
        <fullName evidence="1">RNA-directed DNA polymerase</fullName>
        <ecNumber evidence="1">2.7.7.49</ecNumber>
    </recommendedName>
</protein>
<organism evidence="11 12">
    <name type="scientific">Parasitella parasitica</name>
    <dbReference type="NCBI Taxonomy" id="35722"/>
    <lineage>
        <taxon>Eukaryota</taxon>
        <taxon>Fungi</taxon>
        <taxon>Fungi incertae sedis</taxon>
        <taxon>Mucoromycota</taxon>
        <taxon>Mucoromycotina</taxon>
        <taxon>Mucoromycetes</taxon>
        <taxon>Mucorales</taxon>
        <taxon>Mucorineae</taxon>
        <taxon>Mucoraceae</taxon>
        <taxon>Parasitella</taxon>
    </lineage>
</organism>
<dbReference type="FunFam" id="3.10.20.370:FF:000001">
    <property type="entry name" value="Retrovirus-related Pol polyprotein from transposon 17.6-like protein"/>
    <property type="match status" value="1"/>
</dbReference>
<feature type="compositionally biased region" description="Polar residues" evidence="8">
    <location>
        <begin position="153"/>
        <end position="166"/>
    </location>
</feature>
<dbReference type="InterPro" id="IPR050951">
    <property type="entry name" value="Retrovirus_Pol_polyprotein"/>
</dbReference>
<dbReference type="FunFam" id="3.30.70.270:FF:000020">
    <property type="entry name" value="Transposon Tf2-6 polyprotein-like Protein"/>
    <property type="match status" value="1"/>
</dbReference>
<dbReference type="InterPro" id="IPR021109">
    <property type="entry name" value="Peptidase_aspartic_dom_sf"/>
</dbReference>
<keyword evidence="6" id="KW-0378">Hydrolase</keyword>
<feature type="region of interest" description="Disordered" evidence="8">
    <location>
        <begin position="350"/>
        <end position="412"/>
    </location>
</feature>
<dbReference type="Gene3D" id="3.10.10.10">
    <property type="entry name" value="HIV Type 1 Reverse Transcriptase, subunit A, domain 1"/>
    <property type="match status" value="1"/>
</dbReference>
<evidence type="ECO:0000259" key="10">
    <source>
        <dbReference type="PROSITE" id="PS50994"/>
    </source>
</evidence>
<dbReference type="InterPro" id="IPR012337">
    <property type="entry name" value="RNaseH-like_sf"/>
</dbReference>
<feature type="domain" description="Integrase catalytic" evidence="10">
    <location>
        <begin position="1325"/>
        <end position="1488"/>
    </location>
</feature>
<evidence type="ECO:0000256" key="6">
    <source>
        <dbReference type="ARBA" id="ARBA00022801"/>
    </source>
</evidence>
<dbReference type="Pfam" id="PF00665">
    <property type="entry name" value="rve"/>
    <property type="match status" value="1"/>
</dbReference>
<keyword evidence="12" id="KW-1185">Reference proteome</keyword>
<dbReference type="Gene3D" id="3.10.20.370">
    <property type="match status" value="1"/>
</dbReference>
<dbReference type="GO" id="GO:0005634">
    <property type="term" value="C:nucleus"/>
    <property type="evidence" value="ECO:0007669"/>
    <property type="project" value="UniProtKB-ARBA"/>
</dbReference>
<evidence type="ECO:0000256" key="3">
    <source>
        <dbReference type="ARBA" id="ARBA00022695"/>
    </source>
</evidence>
<dbReference type="OrthoDB" id="2286699at2759"/>
<dbReference type="InterPro" id="IPR043128">
    <property type="entry name" value="Rev_trsase/Diguanyl_cyclase"/>
</dbReference>
<dbReference type="InterPro" id="IPR036397">
    <property type="entry name" value="RNaseH_sf"/>
</dbReference>
<dbReference type="PANTHER" id="PTHR37984">
    <property type="entry name" value="PROTEIN CBG26694"/>
    <property type="match status" value="1"/>
</dbReference>
<dbReference type="Pfam" id="PF17921">
    <property type="entry name" value="Integrase_H2C2"/>
    <property type="match status" value="1"/>
</dbReference>
<dbReference type="GO" id="GO:0015074">
    <property type="term" value="P:DNA integration"/>
    <property type="evidence" value="ECO:0007669"/>
    <property type="project" value="InterPro"/>
</dbReference>
<dbReference type="CDD" id="cd00303">
    <property type="entry name" value="retropepsin_like"/>
    <property type="match status" value="1"/>
</dbReference>
<keyword evidence="5" id="KW-0255">Endonuclease</keyword>
<evidence type="ECO:0000256" key="5">
    <source>
        <dbReference type="ARBA" id="ARBA00022759"/>
    </source>
</evidence>
<feature type="compositionally biased region" description="Polar residues" evidence="8">
    <location>
        <begin position="228"/>
        <end position="241"/>
    </location>
</feature>
<feature type="region of interest" description="Disordered" evidence="8">
    <location>
        <begin position="226"/>
        <end position="250"/>
    </location>
</feature>
<dbReference type="EMBL" id="LN731665">
    <property type="protein sequence ID" value="CEP14621.1"/>
    <property type="molecule type" value="Genomic_DNA"/>
</dbReference>
<dbReference type="SUPFAM" id="SSF53098">
    <property type="entry name" value="Ribonuclease H-like"/>
    <property type="match status" value="1"/>
</dbReference>
<dbReference type="GO" id="GO:0003964">
    <property type="term" value="F:RNA-directed DNA polymerase activity"/>
    <property type="evidence" value="ECO:0007669"/>
    <property type="project" value="UniProtKB-KW"/>
</dbReference>
<dbReference type="GO" id="GO:0016787">
    <property type="term" value="F:hydrolase activity"/>
    <property type="evidence" value="ECO:0007669"/>
    <property type="project" value="UniProtKB-KW"/>
</dbReference>
<dbReference type="InterPro" id="IPR001584">
    <property type="entry name" value="Integrase_cat-core"/>
</dbReference>
<accession>A0A0B7NI72</accession>
<evidence type="ECO:0000313" key="11">
    <source>
        <dbReference type="EMBL" id="CEP14621.1"/>
    </source>
</evidence>
<proteinExistence type="predicted"/>
<dbReference type="PANTHER" id="PTHR37984:SF5">
    <property type="entry name" value="PROTEIN NYNRIN-LIKE"/>
    <property type="match status" value="1"/>
</dbReference>
<dbReference type="EC" id="2.7.7.49" evidence="1"/>
<dbReference type="Pfam" id="PF00078">
    <property type="entry name" value="RVT_1"/>
    <property type="match status" value="1"/>
</dbReference>
<dbReference type="PROSITE" id="PS50878">
    <property type="entry name" value="RT_POL"/>
    <property type="match status" value="1"/>
</dbReference>
<dbReference type="InterPro" id="IPR041588">
    <property type="entry name" value="Integrase_H2C2"/>
</dbReference>
<dbReference type="InterPro" id="IPR005162">
    <property type="entry name" value="Retrotrans_gag_dom"/>
</dbReference>
<dbReference type="GO" id="GO:0003676">
    <property type="term" value="F:nucleic acid binding"/>
    <property type="evidence" value="ECO:0007669"/>
    <property type="project" value="InterPro"/>
</dbReference>
<dbReference type="Gene3D" id="3.30.420.10">
    <property type="entry name" value="Ribonuclease H-like superfamily/Ribonuclease H"/>
    <property type="match status" value="1"/>
</dbReference>
<sequence length="1607" mass="182123">MPNTIKPVNFNKGDDADNWLKLYESTSKFNGWTEEQRLLYVGNCFPPEYQEWALNLATADNSSWDSFRTSFIQKFTKKVSPMQLIMQLSAFKMTKNESAIDYIDRFLRLKTRYERECQRRNSVAASRSASLASLMSHSRHPASTDSTPTTTPNMASQSPVHDQPTANEDIITITERGFIKYFIHGITYEFMRLTLRNHNFDKLDDLFETFKLMMNDNDDDFEFDLDVPTSSNRKQTNNAQETPKKSDEKYETLSKDVQTLATSVTTFIQMMKEQQNKQNNAPKPDYPPCDNCNKKGHATRLCNAPCKNCNGPHSIIKCNAQSSSKETNPSSHMLLELEETEDDLLAIGEKRSREDSNLTSSNKKVATDSNLPIKELRSRTLAVPPTPKPVQPKSVQPSAPKPISTPITTTTSSPLPLSHVDIESLLNDKVFLLSLSDIAAMSPKARAILKKNLTKSHSKKKENKVEANLIDESKSVKGTSAPRISGAINSLPCEIILDGGCTPCIISFELIKKLGLQDKLEMVDRKLIIGDGSSIPVKGTIKNLNINIGNAAIIYQDALCLDVGDKYTFIAGRKLMHELKITTDWESHTWSIKLSHQTVKLDVYYEKRTTSEPPSVPTILTTLEAVEDTSDSSDSSDDSSDDEEGFLLLMDDDAVNPLFDHDGFAIGDQVEAVSSPSHAIHLAFDDIHISEEANDRLGNLPSTVLDNPHLSSKQKKKAINLLVTFADVFGTGYKHLKKTDLVEFHVDTGNAKPVYQKPFSKFSYSELDTLKTELNEMVDHGVLVPHSYDKSAGNGWSFPCRYVTKKDGGKRLVTQFMKLNEVTVRDPWPIPSLKDTIEEIGSSSWLSNVDMLKGFNAIGVASDSVNKLTLSTPFGAFSYKALPFGVLNGPSAYARLMFLAVQPFMDRNKYPDPFLIHFFDDCSLFTNTFEDHLVKMEVILARFREVKLTLNSNKCHLFQHDIDLLGFNISKEGIKPLTEKVKKITEFPRLENQTGVRAFVNLCGFYRSHINCFTEIVEPLLKLLKKDILFSWTSDCEQAFNHLKAAIVDAATLSFPDRDKTFFLFCDASNVGIGSTLSQKNDKGEFVPVCFYSRKLQAAEVNYPTVEKELLCVVNSVAKFRKYLLDRHFVIYTDNAATAHLFSKQEPNSRLLRWCLGLQEFKFTIKHIPGKNNVVADVLSRFPPDDSLMDESGETVLENLYEYLMLESADFYEEPLMDLYCKIKAGVIPKDPKELKVLLSKYKVFKNHLYKKLWRNTFVKIPHINERQPILRNMHDGYGHFGVNATWKRLYSQYWWPNAYADVKEYVKTCHLCQIYSDSNPALPIGNVPADYLFQQYSLDFVGPFPATNRGNKFILVAVENFSNWPIAEATSVQDSTVVANFLYEKIFCQFGPFASILTDNGSPFSNDIVDKFLAIIRSKHTFTTPYRPQCNGKNEKLNGTLSRAIKKLTHNDPTNWDVHLHSVLYAYRTKVHEKTKLSPYQLLFGQNPLHTDSDPILELGNNLGFERYSKLVDRNNLSEVIHGFKPVVTTADFERHPKLLHPGDFLIKKRKKRINKLDTAFIPEIFTVVTAYNNNTYKVADSQGRVLQRAFNHNNVKQYFPRVPHE</sequence>
<evidence type="ECO:0000256" key="8">
    <source>
        <dbReference type="SAM" id="MobiDB-lite"/>
    </source>
</evidence>
<dbReference type="Gene3D" id="1.10.340.70">
    <property type="match status" value="1"/>
</dbReference>
<feature type="compositionally biased region" description="Low complexity" evidence="8">
    <location>
        <begin position="143"/>
        <end position="152"/>
    </location>
</feature>
<evidence type="ECO:0000313" key="12">
    <source>
        <dbReference type="Proteomes" id="UP000054107"/>
    </source>
</evidence>
<feature type="compositionally biased region" description="Low complexity" evidence="8">
    <location>
        <begin position="397"/>
        <end position="412"/>
    </location>
</feature>
<keyword evidence="4" id="KW-0540">Nuclease</keyword>